<dbReference type="Gene3D" id="3.40.630.100">
    <property type="entry name" value="Poly-gamma-glutamate hydrolase, zinc-binding motif"/>
    <property type="match status" value="1"/>
</dbReference>
<dbReference type="InterPro" id="IPR038128">
    <property type="entry name" value="Gamma_PGA_hydro_sf"/>
</dbReference>
<evidence type="ECO:0000313" key="2">
    <source>
        <dbReference type="Proteomes" id="UP001143362"/>
    </source>
</evidence>
<dbReference type="InterPro" id="IPR008585">
    <property type="entry name" value="Gamma_PGA_hydro"/>
</dbReference>
<protein>
    <submittedName>
        <fullName evidence="1">Replication protein</fullName>
    </submittedName>
</protein>
<organism evidence="1 2">
    <name type="scientific">Candidatus Litorirhabdus singularis</name>
    <dbReference type="NCBI Taxonomy" id="2518993"/>
    <lineage>
        <taxon>Bacteria</taxon>
        <taxon>Pseudomonadati</taxon>
        <taxon>Pseudomonadota</taxon>
        <taxon>Gammaproteobacteria</taxon>
        <taxon>Cellvibrionales</taxon>
        <taxon>Halieaceae</taxon>
        <taxon>Candidatus Litorirhabdus</taxon>
    </lineage>
</organism>
<name>A0ABT3TP28_9GAMM</name>
<proteinExistence type="predicted"/>
<sequence>MLDKYPGYAALAECEQEGKDFVIKYQDRGSDVLLMAPHAGSIEPKTSEVVLAIAGEEISYYLFEGIKPCGNWDLHITSTNFDEPQAVRLAQNCQSVVTIHGEGSESIVAFLGGRNVVLRDSIANSLNDAGFVTGRHDNPRLQGESKNNICNRSANGAGVQLELGRGLRRLLFGSDTLEGHSTSTVQLKKFAAAVRKGLRPPQAT</sequence>
<reference evidence="1" key="1">
    <citation type="submission" date="2019-02" db="EMBL/GenBank/DDBJ databases">
        <authorList>
            <person name="Li S.-H."/>
        </authorList>
    </citation>
    <scope>NUCLEOTIDE SEQUENCE</scope>
    <source>
        <strain evidence="1">IMCC14734</strain>
    </source>
</reference>
<dbReference type="RefSeq" id="WP_279247174.1">
    <property type="nucleotide sequence ID" value="NZ_SHNN01000005.1"/>
</dbReference>
<dbReference type="Pfam" id="PF05908">
    <property type="entry name" value="Gamma_PGA_hydro"/>
    <property type="match status" value="1"/>
</dbReference>
<evidence type="ECO:0000313" key="1">
    <source>
        <dbReference type="EMBL" id="MCX2983144.1"/>
    </source>
</evidence>
<gene>
    <name evidence="1" type="ORF">EYC98_19965</name>
</gene>
<dbReference type="EMBL" id="SHNN01000005">
    <property type="protein sequence ID" value="MCX2983144.1"/>
    <property type="molecule type" value="Genomic_DNA"/>
</dbReference>
<dbReference type="Proteomes" id="UP001143362">
    <property type="component" value="Unassembled WGS sequence"/>
</dbReference>
<comment type="caution">
    <text evidence="1">The sequence shown here is derived from an EMBL/GenBank/DDBJ whole genome shotgun (WGS) entry which is preliminary data.</text>
</comment>
<accession>A0ABT3TP28</accession>
<keyword evidence="2" id="KW-1185">Reference proteome</keyword>